<organism evidence="11 12">
    <name type="scientific">Chlamydomonas reinhardtii</name>
    <name type="common">Chlamydomonas smithii</name>
    <dbReference type="NCBI Taxonomy" id="3055"/>
    <lineage>
        <taxon>Eukaryota</taxon>
        <taxon>Viridiplantae</taxon>
        <taxon>Chlorophyta</taxon>
        <taxon>core chlorophytes</taxon>
        <taxon>Chlorophyceae</taxon>
        <taxon>CS clade</taxon>
        <taxon>Chlamydomonadales</taxon>
        <taxon>Chlamydomonadaceae</taxon>
        <taxon>Chlamydomonas</taxon>
    </lineage>
</organism>
<evidence type="ECO:0000256" key="4">
    <source>
        <dbReference type="ARBA" id="ARBA00022490"/>
    </source>
</evidence>
<dbReference type="FunCoup" id="A0A2K3DHU7">
    <property type="interactions" value="1937"/>
</dbReference>
<dbReference type="OrthoDB" id="1723750at2759"/>
<gene>
    <name evidence="11" type="ORF">CHLRE_08g378250v5</name>
</gene>
<sequence length="305" mass="33205">MDGESAPAFRFNFGKEEAEQVQEEQGPPEYDEPAEELVYRPEPGVPFFTEPVEVAEGLTLVKGTISSDEAATILKDSRVAASDLVPGKYEGGFKLWECAADLCKAVLARYGLTAAELAGAAELHSQLQGKKVLELGCGHGLPGIVALMAGAEVHFQDYNGCVLRRLTAPNVIANMERLPRPRARPAAKYFAGDWRLVGEHLTGRGYGGHYDLILSSETIYSVPAQERLLECIKRLLQPPHGVALVAAKRYYFGVGGGSKSFKELVERDGIFETSVVAEQVEEKGSGNVREVLLLKFPAAIHPYFL</sequence>
<dbReference type="InParanoid" id="A0A2K3DHU7"/>
<accession>A0A2K3DHU7</accession>
<proteinExistence type="inferred from homology"/>
<dbReference type="GO" id="GO:0005634">
    <property type="term" value="C:nucleus"/>
    <property type="evidence" value="ECO:0007669"/>
    <property type="project" value="UniProtKB-SubCell"/>
</dbReference>
<evidence type="ECO:0000256" key="6">
    <source>
        <dbReference type="ARBA" id="ARBA00022679"/>
    </source>
</evidence>
<dbReference type="PANTHER" id="PTHR14614">
    <property type="entry name" value="HEPATOCELLULAR CARCINOMA-ASSOCIATED ANTIGEN"/>
    <property type="match status" value="1"/>
</dbReference>
<dbReference type="RefSeq" id="XP_042922213.1">
    <property type="nucleotide sequence ID" value="XM_043065211.1"/>
</dbReference>
<dbReference type="Gramene" id="PNW80108">
    <property type="protein sequence ID" value="PNW80108"/>
    <property type="gene ID" value="CHLRE_08g378250v5"/>
</dbReference>
<evidence type="ECO:0000256" key="5">
    <source>
        <dbReference type="ARBA" id="ARBA00022603"/>
    </source>
</evidence>
<dbReference type="SUPFAM" id="SSF53335">
    <property type="entry name" value="S-adenosyl-L-methionine-dependent methyltransferases"/>
    <property type="match status" value="1"/>
</dbReference>
<keyword evidence="8" id="KW-0539">Nucleus</keyword>
<keyword evidence="7" id="KW-0949">S-adenosyl-L-methionine</keyword>
<dbReference type="KEGG" id="cre:CHLRE_08g378250v5"/>
<dbReference type="GO" id="GO:0018064">
    <property type="term" value="F:protein-L-histidine N-tele-methyltransferase activity"/>
    <property type="evidence" value="ECO:0007669"/>
    <property type="project" value="UniProtKB-EC"/>
</dbReference>
<protein>
    <recommendedName>
        <fullName evidence="3">protein-histidine N-methyltransferase</fullName>
        <ecNumber evidence="3">2.1.1.85</ecNumber>
    </recommendedName>
</protein>
<name>A0A2K3DHU7_CHLRE</name>
<dbReference type="ExpressionAtlas" id="A0A2K3DHU7">
    <property type="expression patterns" value="baseline"/>
</dbReference>
<evidence type="ECO:0000256" key="8">
    <source>
        <dbReference type="ARBA" id="ARBA00023242"/>
    </source>
</evidence>
<evidence type="ECO:0000256" key="2">
    <source>
        <dbReference type="ARBA" id="ARBA00004496"/>
    </source>
</evidence>
<keyword evidence="12" id="KW-1185">Reference proteome</keyword>
<evidence type="ECO:0000256" key="3">
    <source>
        <dbReference type="ARBA" id="ARBA00012533"/>
    </source>
</evidence>
<keyword evidence="4" id="KW-0963">Cytoplasm</keyword>
<comment type="subcellular location">
    <subcellularLocation>
        <location evidence="2">Cytoplasm</location>
    </subcellularLocation>
    <subcellularLocation>
        <location evidence="1">Nucleus</location>
    </subcellularLocation>
</comment>
<keyword evidence="6" id="KW-0808">Transferase</keyword>
<dbReference type="GO" id="GO:0008276">
    <property type="term" value="F:protein methyltransferase activity"/>
    <property type="evidence" value="ECO:0000318"/>
    <property type="project" value="GO_Central"/>
</dbReference>
<dbReference type="InterPro" id="IPR029063">
    <property type="entry name" value="SAM-dependent_MTases_sf"/>
</dbReference>
<feature type="region of interest" description="Disordered" evidence="10">
    <location>
        <begin position="1"/>
        <end position="33"/>
    </location>
</feature>
<dbReference type="GO" id="GO:0032259">
    <property type="term" value="P:methylation"/>
    <property type="evidence" value="ECO:0007669"/>
    <property type="project" value="UniProtKB-KW"/>
</dbReference>
<dbReference type="Proteomes" id="UP000006906">
    <property type="component" value="Chromosome 8"/>
</dbReference>
<dbReference type="AlphaFoldDB" id="A0A2K3DHU7"/>
<dbReference type="GO" id="GO:0006417">
    <property type="term" value="P:regulation of translation"/>
    <property type="evidence" value="ECO:0000318"/>
    <property type="project" value="GO_Central"/>
</dbReference>
<evidence type="ECO:0000313" key="12">
    <source>
        <dbReference type="Proteomes" id="UP000006906"/>
    </source>
</evidence>
<evidence type="ECO:0000256" key="10">
    <source>
        <dbReference type="SAM" id="MobiDB-lite"/>
    </source>
</evidence>
<keyword evidence="5" id="KW-0489">Methyltransferase</keyword>
<evidence type="ECO:0000256" key="9">
    <source>
        <dbReference type="ARBA" id="ARBA00038126"/>
    </source>
</evidence>
<dbReference type="PANTHER" id="PTHR14614:SF39">
    <property type="entry name" value="HISTIDINE PROTEIN METHYLTRANSFERASE 1 HOMOLOG"/>
    <property type="match status" value="1"/>
</dbReference>
<dbReference type="EC" id="2.1.1.85" evidence="3"/>
<dbReference type="InterPro" id="IPR019410">
    <property type="entry name" value="Methyltransf_16"/>
</dbReference>
<reference evidence="11 12" key="1">
    <citation type="journal article" date="2007" name="Science">
        <title>The Chlamydomonas genome reveals the evolution of key animal and plant functions.</title>
        <authorList>
            <person name="Merchant S.S."/>
            <person name="Prochnik S.E."/>
            <person name="Vallon O."/>
            <person name="Harris E.H."/>
            <person name="Karpowicz S.J."/>
            <person name="Witman G.B."/>
            <person name="Terry A."/>
            <person name="Salamov A."/>
            <person name="Fritz-Laylin L.K."/>
            <person name="Marechal-Drouard L."/>
            <person name="Marshall W.F."/>
            <person name="Qu L.H."/>
            <person name="Nelson D.R."/>
            <person name="Sanderfoot A.A."/>
            <person name="Spalding M.H."/>
            <person name="Kapitonov V.V."/>
            <person name="Ren Q."/>
            <person name="Ferris P."/>
            <person name="Lindquist E."/>
            <person name="Shapiro H."/>
            <person name="Lucas S.M."/>
            <person name="Grimwood J."/>
            <person name="Schmutz J."/>
            <person name="Cardol P."/>
            <person name="Cerutti H."/>
            <person name="Chanfreau G."/>
            <person name="Chen C.L."/>
            <person name="Cognat V."/>
            <person name="Croft M.T."/>
            <person name="Dent R."/>
            <person name="Dutcher S."/>
            <person name="Fernandez E."/>
            <person name="Fukuzawa H."/>
            <person name="Gonzalez-Ballester D."/>
            <person name="Gonzalez-Halphen D."/>
            <person name="Hallmann A."/>
            <person name="Hanikenne M."/>
            <person name="Hippler M."/>
            <person name="Inwood W."/>
            <person name="Jabbari K."/>
            <person name="Kalanon M."/>
            <person name="Kuras R."/>
            <person name="Lefebvre P.A."/>
            <person name="Lemaire S.D."/>
            <person name="Lobanov A.V."/>
            <person name="Lohr M."/>
            <person name="Manuell A."/>
            <person name="Meier I."/>
            <person name="Mets L."/>
            <person name="Mittag M."/>
            <person name="Mittelmeier T."/>
            <person name="Moroney J.V."/>
            <person name="Moseley J."/>
            <person name="Napoli C."/>
            <person name="Nedelcu A.M."/>
            <person name="Niyogi K."/>
            <person name="Novoselov S.V."/>
            <person name="Paulsen I.T."/>
            <person name="Pazour G."/>
            <person name="Purton S."/>
            <person name="Ral J.P."/>
            <person name="Riano-Pachon D.M."/>
            <person name="Riekhof W."/>
            <person name="Rymarquis L."/>
            <person name="Schroda M."/>
            <person name="Stern D."/>
            <person name="Umen J."/>
            <person name="Willows R."/>
            <person name="Wilson N."/>
            <person name="Zimmer S.L."/>
            <person name="Allmer J."/>
            <person name="Balk J."/>
            <person name="Bisova K."/>
            <person name="Chen C.J."/>
            <person name="Elias M."/>
            <person name="Gendler K."/>
            <person name="Hauser C."/>
            <person name="Lamb M.R."/>
            <person name="Ledford H."/>
            <person name="Long J.C."/>
            <person name="Minagawa J."/>
            <person name="Page M.D."/>
            <person name="Pan J."/>
            <person name="Pootakham W."/>
            <person name="Roje S."/>
            <person name="Rose A."/>
            <person name="Stahlberg E."/>
            <person name="Terauchi A.M."/>
            <person name="Yang P."/>
            <person name="Ball S."/>
            <person name="Bowler C."/>
            <person name="Dieckmann C.L."/>
            <person name="Gladyshev V.N."/>
            <person name="Green P."/>
            <person name="Jorgensen R."/>
            <person name="Mayfield S."/>
            <person name="Mueller-Roeber B."/>
            <person name="Rajamani S."/>
            <person name="Sayre R.T."/>
            <person name="Brokstein P."/>
            <person name="Dubchak I."/>
            <person name="Goodstein D."/>
            <person name="Hornick L."/>
            <person name="Huang Y.W."/>
            <person name="Jhaveri J."/>
            <person name="Luo Y."/>
            <person name="Martinez D."/>
            <person name="Ngau W.C."/>
            <person name="Otillar B."/>
            <person name="Poliakov A."/>
            <person name="Porter A."/>
            <person name="Szajkowski L."/>
            <person name="Werner G."/>
            <person name="Zhou K."/>
            <person name="Grigoriev I.V."/>
            <person name="Rokhsar D.S."/>
            <person name="Grossman A.R."/>
        </authorList>
    </citation>
    <scope>NUCLEOTIDE SEQUENCE [LARGE SCALE GENOMIC DNA]</scope>
    <source>
        <strain evidence="12">CC-503</strain>
    </source>
</reference>
<evidence type="ECO:0000313" key="11">
    <source>
        <dbReference type="EMBL" id="PNW80108.1"/>
    </source>
</evidence>
<dbReference type="GO" id="GO:0005737">
    <property type="term" value="C:cytoplasm"/>
    <property type="evidence" value="ECO:0007669"/>
    <property type="project" value="UniProtKB-SubCell"/>
</dbReference>
<dbReference type="Gene3D" id="3.40.50.150">
    <property type="entry name" value="Vaccinia Virus protein VP39"/>
    <property type="match status" value="1"/>
</dbReference>
<dbReference type="EMBL" id="CM008969">
    <property type="protein sequence ID" value="PNW80108.1"/>
    <property type="molecule type" value="Genomic_DNA"/>
</dbReference>
<evidence type="ECO:0000256" key="7">
    <source>
        <dbReference type="ARBA" id="ARBA00022691"/>
    </source>
</evidence>
<evidence type="ECO:0000256" key="1">
    <source>
        <dbReference type="ARBA" id="ARBA00004123"/>
    </source>
</evidence>
<dbReference type="STRING" id="3055.A0A2K3DHU7"/>
<dbReference type="GeneID" id="5719906"/>
<comment type="similarity">
    <text evidence="9">Belongs to the methyltransferase superfamily. METTL18 family.</text>
</comment>
<dbReference type="Pfam" id="PF10294">
    <property type="entry name" value="Methyltransf_16"/>
    <property type="match status" value="1"/>
</dbReference>